<protein>
    <recommendedName>
        <fullName evidence="3">MmcQ-like protein</fullName>
    </recommendedName>
</protein>
<keyword evidence="2" id="KW-1185">Reference proteome</keyword>
<proteinExistence type="predicted"/>
<gene>
    <name evidence="1" type="ORF">JCM19294_2780</name>
</gene>
<dbReference type="Proteomes" id="UP000029221">
    <property type="component" value="Unassembled WGS sequence"/>
</dbReference>
<dbReference type="AlphaFoldDB" id="A0A090Q2S3"/>
<dbReference type="RefSeq" id="WP_042276881.1">
    <property type="nucleotide sequence ID" value="NZ_BBML01000001.1"/>
</dbReference>
<dbReference type="InterPro" id="IPR038056">
    <property type="entry name" value="YjbR-like_sf"/>
</dbReference>
<evidence type="ECO:0000313" key="2">
    <source>
        <dbReference type="Proteomes" id="UP000029221"/>
    </source>
</evidence>
<dbReference type="Gene3D" id="3.90.1150.30">
    <property type="match status" value="1"/>
</dbReference>
<reference evidence="1" key="1">
    <citation type="journal article" date="2014" name="Genome Announc.">
        <title>Draft Genome Sequences of Marine Flavobacterium Nonlabens Strains NR17, NR24, NR27, NR32, NR33, and Ara13.</title>
        <authorList>
            <person name="Nakanishi M."/>
            <person name="Meirelles P."/>
            <person name="Suzuki R."/>
            <person name="Takatani N."/>
            <person name="Mino S."/>
            <person name="Suda W."/>
            <person name="Oshima K."/>
            <person name="Hattori M."/>
            <person name="Ohkuma M."/>
            <person name="Hosokawa M."/>
            <person name="Miyashita K."/>
            <person name="Thompson F.L."/>
            <person name="Niwa A."/>
            <person name="Sawabe T."/>
            <person name="Sawabe T."/>
        </authorList>
    </citation>
    <scope>NUCLEOTIDE SEQUENCE [LARGE SCALE GENOMIC DNA]</scope>
    <source>
        <strain evidence="1">JCM 19294</strain>
    </source>
</reference>
<sequence>MNVEQLRDYCLSKKGTTEEFPFDQVTLVFKVMGKMYCLTGLEHWENGKPAVNLKCDPEKAIQLREKYEGTVIGGYHSNKKHWNTVYLNEDMSDDELLTWIDHSYELVVNKLTKKQKQELQLL</sequence>
<accession>A0A090Q2S3</accession>
<dbReference type="SUPFAM" id="SSF142906">
    <property type="entry name" value="YjbR-like"/>
    <property type="match status" value="1"/>
</dbReference>
<dbReference type="PANTHER" id="PTHR35145:SF1">
    <property type="entry name" value="CYTOPLASMIC PROTEIN"/>
    <property type="match status" value="1"/>
</dbReference>
<dbReference type="InterPro" id="IPR007351">
    <property type="entry name" value="YjbR"/>
</dbReference>
<dbReference type="EMBL" id="BBML01000001">
    <property type="protein sequence ID" value="GAK95998.1"/>
    <property type="molecule type" value="Genomic_DNA"/>
</dbReference>
<evidence type="ECO:0008006" key="3">
    <source>
        <dbReference type="Google" id="ProtNLM"/>
    </source>
</evidence>
<dbReference type="Pfam" id="PF04237">
    <property type="entry name" value="YjbR"/>
    <property type="match status" value="1"/>
</dbReference>
<dbReference type="eggNOG" id="COG2315">
    <property type="taxonomic scope" value="Bacteria"/>
</dbReference>
<comment type="caution">
    <text evidence="1">The sequence shown here is derived from an EMBL/GenBank/DDBJ whole genome shotgun (WGS) entry which is preliminary data.</text>
</comment>
<dbReference type="STRING" id="319236.BST91_10915"/>
<dbReference type="InterPro" id="IPR058532">
    <property type="entry name" value="YjbR/MT2646/Rv2570-like"/>
</dbReference>
<organism evidence="1 2">
    <name type="scientific">Nonlabens tegetincola</name>
    <dbReference type="NCBI Taxonomy" id="323273"/>
    <lineage>
        <taxon>Bacteria</taxon>
        <taxon>Pseudomonadati</taxon>
        <taxon>Bacteroidota</taxon>
        <taxon>Flavobacteriia</taxon>
        <taxon>Flavobacteriales</taxon>
        <taxon>Flavobacteriaceae</taxon>
        <taxon>Nonlabens</taxon>
    </lineage>
</organism>
<name>A0A090Q2S3_9FLAO</name>
<dbReference type="PANTHER" id="PTHR35145">
    <property type="entry name" value="CYTOPLASMIC PROTEIN-RELATED"/>
    <property type="match status" value="1"/>
</dbReference>
<evidence type="ECO:0000313" key="1">
    <source>
        <dbReference type="EMBL" id="GAK95998.1"/>
    </source>
</evidence>